<dbReference type="Proteomes" id="UP001221898">
    <property type="component" value="Unassembled WGS sequence"/>
</dbReference>
<gene>
    <name evidence="2" type="ORF">AAFF_G00214060</name>
</gene>
<evidence type="ECO:0000313" key="2">
    <source>
        <dbReference type="EMBL" id="KAJ8383836.1"/>
    </source>
</evidence>
<organism evidence="2 3">
    <name type="scientific">Aldrovandia affinis</name>
    <dbReference type="NCBI Taxonomy" id="143900"/>
    <lineage>
        <taxon>Eukaryota</taxon>
        <taxon>Metazoa</taxon>
        <taxon>Chordata</taxon>
        <taxon>Craniata</taxon>
        <taxon>Vertebrata</taxon>
        <taxon>Euteleostomi</taxon>
        <taxon>Actinopterygii</taxon>
        <taxon>Neopterygii</taxon>
        <taxon>Teleostei</taxon>
        <taxon>Notacanthiformes</taxon>
        <taxon>Halosauridae</taxon>
        <taxon>Aldrovandia</taxon>
    </lineage>
</organism>
<sequence>MLTLSGEPATAFNEDEAVQSAVAVAVMGQRAVRKEPRQGNRGNGGGWETDKEDTCLAPPQDTGNRTGVGPLPPVSPSPPFKFGRVAASASSFPLSAPRRRDVPSERAAEPSLRRLVRAIRRGAY</sequence>
<accession>A0AAD7RGF0</accession>
<reference evidence="2" key="1">
    <citation type="journal article" date="2023" name="Science">
        <title>Genome structures resolve the early diversification of teleost fishes.</title>
        <authorList>
            <person name="Parey E."/>
            <person name="Louis A."/>
            <person name="Montfort J."/>
            <person name="Bouchez O."/>
            <person name="Roques C."/>
            <person name="Iampietro C."/>
            <person name="Lluch J."/>
            <person name="Castinel A."/>
            <person name="Donnadieu C."/>
            <person name="Desvignes T."/>
            <person name="Floi Bucao C."/>
            <person name="Jouanno E."/>
            <person name="Wen M."/>
            <person name="Mejri S."/>
            <person name="Dirks R."/>
            <person name="Jansen H."/>
            <person name="Henkel C."/>
            <person name="Chen W.J."/>
            <person name="Zahm M."/>
            <person name="Cabau C."/>
            <person name="Klopp C."/>
            <person name="Thompson A.W."/>
            <person name="Robinson-Rechavi M."/>
            <person name="Braasch I."/>
            <person name="Lecointre G."/>
            <person name="Bobe J."/>
            <person name="Postlethwait J.H."/>
            <person name="Berthelot C."/>
            <person name="Roest Crollius H."/>
            <person name="Guiguen Y."/>
        </authorList>
    </citation>
    <scope>NUCLEOTIDE SEQUENCE</scope>
    <source>
        <strain evidence="2">NC1722</strain>
    </source>
</reference>
<evidence type="ECO:0000313" key="3">
    <source>
        <dbReference type="Proteomes" id="UP001221898"/>
    </source>
</evidence>
<feature type="region of interest" description="Disordered" evidence="1">
    <location>
        <begin position="28"/>
        <end position="110"/>
    </location>
</feature>
<protein>
    <submittedName>
        <fullName evidence="2">Uncharacterized protein</fullName>
    </submittedName>
</protein>
<proteinExistence type="predicted"/>
<name>A0AAD7RGF0_9TELE</name>
<dbReference type="EMBL" id="JAINUG010000284">
    <property type="protein sequence ID" value="KAJ8383836.1"/>
    <property type="molecule type" value="Genomic_DNA"/>
</dbReference>
<dbReference type="AlphaFoldDB" id="A0AAD7RGF0"/>
<evidence type="ECO:0000256" key="1">
    <source>
        <dbReference type="SAM" id="MobiDB-lite"/>
    </source>
</evidence>
<feature type="compositionally biased region" description="Low complexity" evidence="1">
    <location>
        <begin position="86"/>
        <end position="96"/>
    </location>
</feature>
<feature type="compositionally biased region" description="Basic and acidic residues" evidence="1">
    <location>
        <begin position="98"/>
        <end position="110"/>
    </location>
</feature>
<keyword evidence="3" id="KW-1185">Reference proteome</keyword>
<feature type="compositionally biased region" description="Pro residues" evidence="1">
    <location>
        <begin position="70"/>
        <end position="79"/>
    </location>
</feature>
<comment type="caution">
    <text evidence="2">The sequence shown here is derived from an EMBL/GenBank/DDBJ whole genome shotgun (WGS) entry which is preliminary data.</text>
</comment>